<proteinExistence type="predicted"/>
<dbReference type="EMBL" id="JAOYOD010000001">
    <property type="protein sequence ID" value="MCV9386785.1"/>
    <property type="molecule type" value="Genomic_DNA"/>
</dbReference>
<dbReference type="Proteomes" id="UP001300692">
    <property type="component" value="Unassembled WGS sequence"/>
</dbReference>
<gene>
    <name evidence="1" type="ORF">N7U62_08935</name>
</gene>
<evidence type="ECO:0000313" key="1">
    <source>
        <dbReference type="EMBL" id="MCV9386785.1"/>
    </source>
</evidence>
<sequence>MIRAVFIGKIINSTLAILLMASMMLNSCSEPDPFPETPNISFESLKFIETTQNGIPDSLILAFNFEDGDGDLGLESFENEYPYHNFEFIVDADGRAVTFSTNDITLPLYRQIPNTDLTSLFSEEDIRPSYSCEDYDTLRINDSRDTYVPQGAPSNFPGSENYHLDTIYVVKNEARNNIYVEYYWDRGNGFEELDWAYATNEFGCGESYNGRFPILDAQNMGTSLQGEIRYAMISSGFKIVFRNYPFKLKFYIYDRKLNKSNVVETPVYTLDELTTISND</sequence>
<accession>A0ABT3CSV1</accession>
<evidence type="ECO:0008006" key="3">
    <source>
        <dbReference type="Google" id="ProtNLM"/>
    </source>
</evidence>
<organism evidence="1 2">
    <name type="scientific">Reichenbachiella ulvae</name>
    <dbReference type="NCBI Taxonomy" id="2980104"/>
    <lineage>
        <taxon>Bacteria</taxon>
        <taxon>Pseudomonadati</taxon>
        <taxon>Bacteroidota</taxon>
        <taxon>Cytophagia</taxon>
        <taxon>Cytophagales</taxon>
        <taxon>Reichenbachiellaceae</taxon>
        <taxon>Reichenbachiella</taxon>
    </lineage>
</organism>
<reference evidence="1 2" key="1">
    <citation type="submission" date="2022-10" db="EMBL/GenBank/DDBJ databases">
        <title>Comparative genomics and taxonomic characterization of three novel marine species of genus Reichenbachiella exhibiting antioxidant and polysaccharide degradation activities.</title>
        <authorList>
            <person name="Muhammad N."/>
            <person name="Lee Y.-J."/>
            <person name="Ko J."/>
            <person name="Kim S.-G."/>
        </authorList>
    </citation>
    <scope>NUCLEOTIDE SEQUENCE [LARGE SCALE GENOMIC DNA]</scope>
    <source>
        <strain evidence="1 2">ABR2-5</strain>
    </source>
</reference>
<name>A0ABT3CSV1_9BACT</name>
<dbReference type="RefSeq" id="WP_264137620.1">
    <property type="nucleotide sequence ID" value="NZ_JAOYOD010000001.1"/>
</dbReference>
<evidence type="ECO:0000313" key="2">
    <source>
        <dbReference type="Proteomes" id="UP001300692"/>
    </source>
</evidence>
<protein>
    <recommendedName>
        <fullName evidence="3">HmuY protein</fullName>
    </recommendedName>
</protein>
<keyword evidence="2" id="KW-1185">Reference proteome</keyword>
<comment type="caution">
    <text evidence="1">The sequence shown here is derived from an EMBL/GenBank/DDBJ whole genome shotgun (WGS) entry which is preliminary data.</text>
</comment>